<organism evidence="4">
    <name type="scientific">Haemonchus placei</name>
    <name type="common">Barber's pole worm</name>
    <dbReference type="NCBI Taxonomy" id="6290"/>
    <lineage>
        <taxon>Eukaryota</taxon>
        <taxon>Metazoa</taxon>
        <taxon>Ecdysozoa</taxon>
        <taxon>Nematoda</taxon>
        <taxon>Chromadorea</taxon>
        <taxon>Rhabditida</taxon>
        <taxon>Rhabditina</taxon>
        <taxon>Rhabditomorpha</taxon>
        <taxon>Strongyloidea</taxon>
        <taxon>Trichostrongylidae</taxon>
        <taxon>Haemonchus</taxon>
    </lineage>
</organism>
<reference evidence="4" key="1">
    <citation type="submission" date="2017-02" db="UniProtKB">
        <authorList>
            <consortium name="WormBaseParasite"/>
        </authorList>
    </citation>
    <scope>IDENTIFICATION</scope>
</reference>
<protein>
    <submittedName>
        <fullName evidence="4">Ubiquitinyl hydrolase 1</fullName>
    </submittedName>
</protein>
<feature type="region of interest" description="Disordered" evidence="1">
    <location>
        <begin position="48"/>
        <end position="97"/>
    </location>
</feature>
<sequence length="174" mass="19563">MYRQVFCYANADNNMTVPAMEAIILLNLLGSSQLQHYDSKVVKKLNQRHRDVSPETFTDKSPAGASPADNSQGWLTTSFATDGGTGWTGTKEEETVGRNRCDADDELELVPRLIKTIQLPKLKEIPKIMYKHTEISNELLIEDYSDKEIALGYLGKKIHLELQEEGDEKSFLTA</sequence>
<accession>A0A0N4WU00</accession>
<evidence type="ECO:0000256" key="1">
    <source>
        <dbReference type="SAM" id="MobiDB-lite"/>
    </source>
</evidence>
<keyword evidence="3" id="KW-1185">Reference proteome</keyword>
<proteinExistence type="predicted"/>
<feature type="compositionally biased region" description="Polar residues" evidence="1">
    <location>
        <begin position="68"/>
        <end position="80"/>
    </location>
</feature>
<evidence type="ECO:0000313" key="2">
    <source>
        <dbReference type="EMBL" id="VDO55334.1"/>
    </source>
</evidence>
<name>A0A0N4WU00_HAEPC</name>
<dbReference type="AlphaFoldDB" id="A0A0N4WU00"/>
<dbReference type="EMBL" id="UZAF01018828">
    <property type="protein sequence ID" value="VDO55334.1"/>
    <property type="molecule type" value="Genomic_DNA"/>
</dbReference>
<dbReference type="WBParaSite" id="HPLM_0001509501-mRNA-1">
    <property type="protein sequence ID" value="HPLM_0001509501-mRNA-1"/>
    <property type="gene ID" value="HPLM_0001509501"/>
</dbReference>
<gene>
    <name evidence="2" type="ORF">HPLM_LOCUS15087</name>
</gene>
<reference evidence="2 3" key="2">
    <citation type="submission" date="2018-11" db="EMBL/GenBank/DDBJ databases">
        <authorList>
            <consortium name="Pathogen Informatics"/>
        </authorList>
    </citation>
    <scope>NUCLEOTIDE SEQUENCE [LARGE SCALE GENOMIC DNA]</scope>
    <source>
        <strain evidence="2 3">MHpl1</strain>
    </source>
</reference>
<evidence type="ECO:0000313" key="3">
    <source>
        <dbReference type="Proteomes" id="UP000268014"/>
    </source>
</evidence>
<dbReference type="Proteomes" id="UP000268014">
    <property type="component" value="Unassembled WGS sequence"/>
</dbReference>
<evidence type="ECO:0000313" key="4">
    <source>
        <dbReference type="WBParaSite" id="HPLM_0001509501-mRNA-1"/>
    </source>
</evidence>